<protein>
    <submittedName>
        <fullName evidence="8">C4-dicarboxylic acid transporter DauA</fullName>
    </submittedName>
</protein>
<dbReference type="EMBL" id="SJPT01000006">
    <property type="protein sequence ID" value="TWU21568.1"/>
    <property type="molecule type" value="Genomic_DNA"/>
</dbReference>
<dbReference type="InterPro" id="IPR015867">
    <property type="entry name" value="N-reg_PII/ATP_PRibTrfase_C"/>
</dbReference>
<evidence type="ECO:0000256" key="6">
    <source>
        <dbReference type="SAM" id="Phobius"/>
    </source>
</evidence>
<feature type="transmembrane region" description="Helical" evidence="6">
    <location>
        <begin position="81"/>
        <end position="104"/>
    </location>
</feature>
<dbReference type="InterPro" id="IPR001902">
    <property type="entry name" value="SLC26A/SulP_fam"/>
</dbReference>
<dbReference type="GO" id="GO:0055085">
    <property type="term" value="P:transmembrane transport"/>
    <property type="evidence" value="ECO:0007669"/>
    <property type="project" value="InterPro"/>
</dbReference>
<reference evidence="8 9" key="1">
    <citation type="submission" date="2019-02" db="EMBL/GenBank/DDBJ databases">
        <title>Deep-cultivation of Planctomycetes and their phenomic and genomic characterization uncovers novel biology.</title>
        <authorList>
            <person name="Wiegand S."/>
            <person name="Jogler M."/>
            <person name="Boedeker C."/>
            <person name="Pinto D."/>
            <person name="Vollmers J."/>
            <person name="Rivas-Marin E."/>
            <person name="Kohn T."/>
            <person name="Peeters S.H."/>
            <person name="Heuer A."/>
            <person name="Rast P."/>
            <person name="Oberbeckmann S."/>
            <person name="Bunk B."/>
            <person name="Jeske O."/>
            <person name="Meyerdierks A."/>
            <person name="Storesund J.E."/>
            <person name="Kallscheuer N."/>
            <person name="Luecker S."/>
            <person name="Lage O.M."/>
            <person name="Pohl T."/>
            <person name="Merkel B.J."/>
            <person name="Hornburger P."/>
            <person name="Mueller R.-W."/>
            <person name="Bruemmer F."/>
            <person name="Labrenz M."/>
            <person name="Spormann A.M."/>
            <person name="Op Den Camp H."/>
            <person name="Overmann J."/>
            <person name="Amann R."/>
            <person name="Jetten M.S.M."/>
            <person name="Mascher T."/>
            <person name="Medema M.H."/>
            <person name="Devos D.P."/>
            <person name="Kaster A.-K."/>
            <person name="Ovreas L."/>
            <person name="Rohde M."/>
            <person name="Galperin M.Y."/>
            <person name="Jogler C."/>
        </authorList>
    </citation>
    <scope>NUCLEOTIDE SEQUENCE [LARGE SCALE GENOMIC DNA]</scope>
    <source>
        <strain evidence="8 9">Pla52o</strain>
    </source>
</reference>
<dbReference type="InterPro" id="IPR002187">
    <property type="entry name" value="N-reg_PII"/>
</dbReference>
<dbReference type="AlphaFoldDB" id="A0A5C6CBH6"/>
<feature type="transmembrane region" description="Helical" evidence="6">
    <location>
        <begin position="27"/>
        <end position="47"/>
    </location>
</feature>
<feature type="compositionally biased region" description="Polar residues" evidence="5">
    <location>
        <begin position="657"/>
        <end position="666"/>
    </location>
</feature>
<evidence type="ECO:0000256" key="2">
    <source>
        <dbReference type="ARBA" id="ARBA00022692"/>
    </source>
</evidence>
<evidence type="ECO:0000256" key="4">
    <source>
        <dbReference type="ARBA" id="ARBA00023136"/>
    </source>
</evidence>
<feature type="transmembrane region" description="Helical" evidence="6">
    <location>
        <begin position="143"/>
        <end position="163"/>
    </location>
</feature>
<feature type="transmembrane region" description="Helical" evidence="6">
    <location>
        <begin position="183"/>
        <end position="205"/>
    </location>
</feature>
<dbReference type="GO" id="GO:0030234">
    <property type="term" value="F:enzyme regulator activity"/>
    <property type="evidence" value="ECO:0007669"/>
    <property type="project" value="InterPro"/>
</dbReference>
<dbReference type="InterPro" id="IPR011322">
    <property type="entry name" value="N-reg_PII-like_a/b"/>
</dbReference>
<feature type="domain" description="SLC26A/SulP transporter" evidence="7">
    <location>
        <begin position="23"/>
        <end position="421"/>
    </location>
</feature>
<name>A0A5C6CBH6_9BACT</name>
<organism evidence="8 9">
    <name type="scientific">Novipirellula galeiformis</name>
    <dbReference type="NCBI Taxonomy" id="2528004"/>
    <lineage>
        <taxon>Bacteria</taxon>
        <taxon>Pseudomonadati</taxon>
        <taxon>Planctomycetota</taxon>
        <taxon>Planctomycetia</taxon>
        <taxon>Pirellulales</taxon>
        <taxon>Pirellulaceae</taxon>
        <taxon>Novipirellula</taxon>
    </lineage>
</organism>
<evidence type="ECO:0000256" key="5">
    <source>
        <dbReference type="SAM" id="MobiDB-lite"/>
    </source>
</evidence>
<dbReference type="InterPro" id="IPR011547">
    <property type="entry name" value="SLC26A/SulP_dom"/>
</dbReference>
<dbReference type="Pfam" id="PF00916">
    <property type="entry name" value="Sulfate_transp"/>
    <property type="match status" value="1"/>
</dbReference>
<dbReference type="GO" id="GO:0016020">
    <property type="term" value="C:membrane"/>
    <property type="evidence" value="ECO:0007669"/>
    <property type="project" value="UniProtKB-SubCell"/>
</dbReference>
<accession>A0A5C6CBH6</accession>
<keyword evidence="9" id="KW-1185">Reference proteome</keyword>
<evidence type="ECO:0000256" key="1">
    <source>
        <dbReference type="ARBA" id="ARBA00004141"/>
    </source>
</evidence>
<feature type="compositionally biased region" description="Basic and acidic residues" evidence="5">
    <location>
        <begin position="667"/>
        <end position="676"/>
    </location>
</feature>
<comment type="subcellular location">
    <subcellularLocation>
        <location evidence="1">Membrane</location>
        <topology evidence="1">Multi-pass membrane protein</topology>
    </subcellularLocation>
</comment>
<feature type="transmembrane region" description="Helical" evidence="6">
    <location>
        <begin position="322"/>
        <end position="342"/>
    </location>
</feature>
<dbReference type="GO" id="GO:0006808">
    <property type="term" value="P:regulation of nitrogen utilization"/>
    <property type="evidence" value="ECO:0007669"/>
    <property type="project" value="InterPro"/>
</dbReference>
<evidence type="ECO:0000313" key="8">
    <source>
        <dbReference type="EMBL" id="TWU21568.1"/>
    </source>
</evidence>
<evidence type="ECO:0000313" key="9">
    <source>
        <dbReference type="Proteomes" id="UP000316304"/>
    </source>
</evidence>
<evidence type="ECO:0000259" key="7">
    <source>
        <dbReference type="Pfam" id="PF00916"/>
    </source>
</evidence>
<feature type="transmembrane region" description="Helical" evidence="6">
    <location>
        <begin position="415"/>
        <end position="438"/>
    </location>
</feature>
<dbReference type="OrthoDB" id="9769739at2"/>
<dbReference type="RefSeq" id="WP_146595882.1">
    <property type="nucleotide sequence ID" value="NZ_SJPT01000006.1"/>
</dbReference>
<feature type="transmembrane region" description="Helical" evidence="6">
    <location>
        <begin position="110"/>
        <end position="131"/>
    </location>
</feature>
<feature type="transmembrane region" description="Helical" evidence="6">
    <location>
        <begin position="53"/>
        <end position="69"/>
    </location>
</feature>
<gene>
    <name evidence="8" type="primary">dauA</name>
    <name evidence="8" type="ORF">Pla52o_37550</name>
</gene>
<dbReference type="SUPFAM" id="SSF54913">
    <property type="entry name" value="GlnB-like"/>
    <property type="match status" value="1"/>
</dbReference>
<dbReference type="Gene3D" id="3.30.70.120">
    <property type="match status" value="1"/>
</dbReference>
<keyword evidence="2 6" id="KW-0812">Transmembrane</keyword>
<proteinExistence type="predicted"/>
<dbReference type="Proteomes" id="UP000316304">
    <property type="component" value="Unassembled WGS sequence"/>
</dbReference>
<keyword evidence="4 6" id="KW-0472">Membrane</keyword>
<evidence type="ECO:0000256" key="3">
    <source>
        <dbReference type="ARBA" id="ARBA00022989"/>
    </source>
</evidence>
<feature type="transmembrane region" description="Helical" evidence="6">
    <location>
        <begin position="217"/>
        <end position="235"/>
    </location>
</feature>
<comment type="caution">
    <text evidence="8">The sequence shown here is derived from an EMBL/GenBank/DDBJ whole genome shotgun (WGS) entry which is preliminary data.</text>
</comment>
<keyword evidence="3 6" id="KW-1133">Transmembrane helix</keyword>
<feature type="transmembrane region" description="Helical" evidence="6">
    <location>
        <begin position="362"/>
        <end position="394"/>
    </location>
</feature>
<feature type="transmembrane region" description="Helical" evidence="6">
    <location>
        <begin position="284"/>
        <end position="301"/>
    </location>
</feature>
<sequence length="676" mass="73668">MSNSVPDSLEKPRGNLSGFTKYFKYDFISGLLVFLIALPLCLGISIASGYPPIAGIFTAIIGSLLTTFISDSELTIKGPAAGLIVIAIGCIGEFGGDGMVGGWTESDVTAYQAALAVGVAAAVLQIFFGVFRAGILGEFFPISAVHGMLAAIGVIIIAKQIPVALGVSASGGPIEMLREIPTFIASANPAIAAIGLTSVLIMFLWPVVIGKFPRLKVLPSPLIVLIVAIPMGMGFDLMHPHSYTLQNHQYQLGENYLVAMPDRVFGMFDSLTAPDFSALQQPKAWKWVFMFFIIGSLESLLSAKAIDIIDPWKRKSSMDRDMVAVGAGNLCCAFVGGLPMISEIVRSKANIDNGARTRFADLWHGIFLLVCVALIPMVLHRIPMAALAAMLIYTGFRLAHPSEFMNVWRIGREQLVIFTVTLVSVLATDLLIGIAIGIATKAVIHLANGVSLRALFKPEIAVTEDDGTTVHLTAYQSAVFSNWIPIRRQIERVGLVERKNVELDLSETKLVDHSVMDKLHEMENDFEQQGLRFTVVGLDSHQPFAGHAQSARRKGLCTVQRLTIITDPDLEQQIQRHVVRLGASGYTSIPCYGVGRQQLQLATEEPNPQVRIEVIAPKESATLMMDFLRRELQPDHRLTFCLETVQVERLDAFLPNPNRSQQSVDSGSERLDAVAH</sequence>
<dbReference type="PANTHER" id="PTHR11814">
    <property type="entry name" value="SULFATE TRANSPORTER"/>
    <property type="match status" value="1"/>
</dbReference>
<feature type="region of interest" description="Disordered" evidence="5">
    <location>
        <begin position="655"/>
        <end position="676"/>
    </location>
</feature>
<dbReference type="Pfam" id="PF00543">
    <property type="entry name" value="P-II"/>
    <property type="match status" value="1"/>
</dbReference>